<protein>
    <submittedName>
        <fullName evidence="5">Polyprenol monophosphomannose synthase</fullName>
    </submittedName>
</protein>
<evidence type="ECO:0000313" key="5">
    <source>
        <dbReference type="EMBL" id="MCK2035744.1"/>
    </source>
</evidence>
<accession>A0ABT0FDH3</accession>
<organism evidence="5 6">
    <name type="scientific">Microbacterium croceum</name>
    <dbReference type="NCBI Taxonomy" id="2851645"/>
    <lineage>
        <taxon>Bacteria</taxon>
        <taxon>Bacillati</taxon>
        <taxon>Actinomycetota</taxon>
        <taxon>Actinomycetes</taxon>
        <taxon>Micrococcales</taxon>
        <taxon>Microbacteriaceae</taxon>
        <taxon>Microbacterium</taxon>
    </lineage>
</organism>
<evidence type="ECO:0000256" key="1">
    <source>
        <dbReference type="ARBA" id="ARBA00006739"/>
    </source>
</evidence>
<evidence type="ECO:0000259" key="4">
    <source>
        <dbReference type="Pfam" id="PF00535"/>
    </source>
</evidence>
<dbReference type="CDD" id="cd06442">
    <property type="entry name" value="DPM1_like"/>
    <property type="match status" value="1"/>
</dbReference>
<sequence>MSDRALVILPTYNEAENIGPLVDRLRLSVPTADLLVVDDGSPDGTGGIADELARRDEAVHVLHRPGKSGLGAAYLHGFSWARQHGYGVVVECDADGSHHPEELERLLDAVRTADVVIGSRWVPGGAVEDWPVSRRTLSRAGSAYARAALHLPQHDVTSGYRAFRAAALDRIGLDGIQSEGYCFQIEMLWRANNAGLSIAEVPITFTDRRLGASKMRGRIVAEAMWRVTRWAWESRSHSPGRTSGEPRHA</sequence>
<keyword evidence="3" id="KW-0808">Transferase</keyword>
<comment type="caution">
    <text evidence="5">The sequence shown here is derived from an EMBL/GenBank/DDBJ whole genome shotgun (WGS) entry which is preliminary data.</text>
</comment>
<dbReference type="PANTHER" id="PTHR43398">
    <property type="entry name" value="DOLICHOL-PHOSPHATE MANNOSYLTRANSFERASE SUBUNIT 1"/>
    <property type="match status" value="1"/>
</dbReference>
<reference evidence="5 6" key="1">
    <citation type="submission" date="2021-06" db="EMBL/GenBank/DDBJ databases">
        <title>Genome-based taxonomic framework of Microbacterium strains isolated from marine environment, the description of four new species and reclassification of four preexisting species.</title>
        <authorList>
            <person name="Lee S.D."/>
            <person name="Kim S.-M."/>
            <person name="Byeon Y.-S."/>
            <person name="Yang H.L."/>
            <person name="Kim I.S."/>
        </authorList>
    </citation>
    <scope>NUCLEOTIDE SEQUENCE [LARGE SCALE GENOMIC DNA]</scope>
    <source>
        <strain evidence="5 6">SSW1-49</strain>
    </source>
</reference>
<proteinExistence type="inferred from homology"/>
<dbReference type="SUPFAM" id="SSF53448">
    <property type="entry name" value="Nucleotide-diphospho-sugar transferases"/>
    <property type="match status" value="1"/>
</dbReference>
<evidence type="ECO:0000256" key="3">
    <source>
        <dbReference type="ARBA" id="ARBA00022679"/>
    </source>
</evidence>
<gene>
    <name evidence="5" type="ORF">KZC51_06300</name>
</gene>
<dbReference type="PANTHER" id="PTHR43398:SF1">
    <property type="entry name" value="DOLICHOL-PHOSPHATE MANNOSYLTRANSFERASE SUBUNIT 1"/>
    <property type="match status" value="1"/>
</dbReference>
<dbReference type="InterPro" id="IPR039528">
    <property type="entry name" value="DPM1-like"/>
</dbReference>
<evidence type="ECO:0000256" key="2">
    <source>
        <dbReference type="ARBA" id="ARBA00022676"/>
    </source>
</evidence>
<keyword evidence="6" id="KW-1185">Reference proteome</keyword>
<name>A0ABT0FDH3_9MICO</name>
<dbReference type="InterPro" id="IPR029044">
    <property type="entry name" value="Nucleotide-diphossugar_trans"/>
</dbReference>
<feature type="domain" description="Glycosyltransferase 2-like" evidence="4">
    <location>
        <begin position="7"/>
        <end position="171"/>
    </location>
</feature>
<dbReference type="Proteomes" id="UP001300096">
    <property type="component" value="Unassembled WGS sequence"/>
</dbReference>
<dbReference type="Pfam" id="PF00535">
    <property type="entry name" value="Glycos_transf_2"/>
    <property type="match status" value="1"/>
</dbReference>
<dbReference type="RefSeq" id="WP_247629152.1">
    <property type="nucleotide sequence ID" value="NZ_JAHWXN010000001.1"/>
</dbReference>
<dbReference type="InterPro" id="IPR001173">
    <property type="entry name" value="Glyco_trans_2-like"/>
</dbReference>
<comment type="similarity">
    <text evidence="1">Belongs to the glycosyltransferase 2 family.</text>
</comment>
<evidence type="ECO:0000313" key="6">
    <source>
        <dbReference type="Proteomes" id="UP001300096"/>
    </source>
</evidence>
<dbReference type="Gene3D" id="3.90.550.10">
    <property type="entry name" value="Spore Coat Polysaccharide Biosynthesis Protein SpsA, Chain A"/>
    <property type="match status" value="1"/>
</dbReference>
<dbReference type="EMBL" id="JAHWXN010000001">
    <property type="protein sequence ID" value="MCK2035744.1"/>
    <property type="molecule type" value="Genomic_DNA"/>
</dbReference>
<keyword evidence="2" id="KW-0328">Glycosyltransferase</keyword>